<keyword evidence="3" id="KW-1185">Reference proteome</keyword>
<sequence>MNKRSVRSFSIGILFAALLIFISGFGKETDLSLKKAKEVLKDEGYVVVTKEDYAKLSAAQTKEVPEKTEEQKVETKAPEKEEVKVVHFALEITSGMSTGEISSKLKQANVLDNEKEFEQFLIENGYHTKVQVGTFELNSEMNHEEIAKIITKS</sequence>
<proteinExistence type="predicted"/>
<evidence type="ECO:0000313" key="3">
    <source>
        <dbReference type="Proteomes" id="UP000307756"/>
    </source>
</evidence>
<dbReference type="AlphaFoldDB" id="A0A4U1DBM7"/>
<feature type="compositionally biased region" description="Basic and acidic residues" evidence="1">
    <location>
        <begin position="63"/>
        <end position="78"/>
    </location>
</feature>
<organism evidence="2 3">
    <name type="scientific">Robertmurraya kyonggiensis</name>
    <dbReference type="NCBI Taxonomy" id="1037680"/>
    <lineage>
        <taxon>Bacteria</taxon>
        <taxon>Bacillati</taxon>
        <taxon>Bacillota</taxon>
        <taxon>Bacilli</taxon>
        <taxon>Bacillales</taxon>
        <taxon>Bacillaceae</taxon>
        <taxon>Robertmurraya</taxon>
    </lineage>
</organism>
<name>A0A4U1DBM7_9BACI</name>
<dbReference type="RefSeq" id="WP_136830810.1">
    <property type="nucleotide sequence ID" value="NZ_SWBM01000001.1"/>
</dbReference>
<comment type="caution">
    <text evidence="2">The sequence shown here is derived from an EMBL/GenBank/DDBJ whole genome shotgun (WGS) entry which is preliminary data.</text>
</comment>
<accession>A0A4U1DBM7</accession>
<dbReference type="Proteomes" id="UP000307756">
    <property type="component" value="Unassembled WGS sequence"/>
</dbReference>
<dbReference type="OrthoDB" id="2138957at2"/>
<reference evidence="2 3" key="1">
    <citation type="journal article" date="2011" name="J. Microbiol.">
        <title>Bacillus kyonggiensis sp. nov., isolated from soil of a lettuce field.</title>
        <authorList>
            <person name="Dong K."/>
            <person name="Lee S."/>
        </authorList>
    </citation>
    <scope>NUCLEOTIDE SEQUENCE [LARGE SCALE GENOMIC DNA]</scope>
    <source>
        <strain evidence="2 3">NB22</strain>
    </source>
</reference>
<dbReference type="EMBL" id="SWBM01000001">
    <property type="protein sequence ID" value="TKC19914.1"/>
    <property type="molecule type" value="Genomic_DNA"/>
</dbReference>
<dbReference type="Gene3D" id="3.30.1490.480">
    <property type="entry name" value="Endolytic murein transglycosylase"/>
    <property type="match status" value="1"/>
</dbReference>
<gene>
    <name evidence="2" type="ORF">FA727_10380</name>
</gene>
<evidence type="ECO:0000313" key="2">
    <source>
        <dbReference type="EMBL" id="TKC19914.1"/>
    </source>
</evidence>
<evidence type="ECO:0000256" key="1">
    <source>
        <dbReference type="SAM" id="MobiDB-lite"/>
    </source>
</evidence>
<feature type="region of interest" description="Disordered" evidence="1">
    <location>
        <begin position="59"/>
        <end position="78"/>
    </location>
</feature>
<protein>
    <submittedName>
        <fullName evidence="2">Endolytic transglycosylase MltG</fullName>
    </submittedName>
</protein>